<dbReference type="Proteomes" id="UP000257039">
    <property type="component" value="Unassembled WGS sequence"/>
</dbReference>
<sequence length="120" mass="14213">MTDKSYQVIEPSLIGKWMGTVKHEGALFSLLSWLVYLLLSRKDEKLSNIEIKIICVEYNEKYPTIGAHYKNPEDDDLEDYIISLIEGYLLKKPAIEFINFYFNNEEEWEYLYTKFISQSP</sequence>
<organism evidence="1 2">
    <name type="scientific">Zooshikella ganghwensis</name>
    <dbReference type="NCBI Taxonomy" id="202772"/>
    <lineage>
        <taxon>Bacteria</taxon>
        <taxon>Pseudomonadati</taxon>
        <taxon>Pseudomonadota</taxon>
        <taxon>Gammaproteobacteria</taxon>
        <taxon>Oceanospirillales</taxon>
        <taxon>Zooshikellaceae</taxon>
        <taxon>Zooshikella</taxon>
    </lineage>
</organism>
<name>A0A4P9VGD0_9GAMM</name>
<accession>A0A4P9VGD0</accession>
<gene>
    <name evidence="1" type="ORF">B9G39_01340</name>
</gene>
<comment type="caution">
    <text evidence="1">The sequence shown here is derived from an EMBL/GenBank/DDBJ whole genome shotgun (WGS) entry which is preliminary data.</text>
</comment>
<dbReference type="AlphaFoldDB" id="A0A4P9VGD0"/>
<dbReference type="EMBL" id="NDXW01000001">
    <property type="protein sequence ID" value="RDH42195.1"/>
    <property type="molecule type" value="Genomic_DNA"/>
</dbReference>
<evidence type="ECO:0000313" key="2">
    <source>
        <dbReference type="Proteomes" id="UP000257039"/>
    </source>
</evidence>
<evidence type="ECO:0000313" key="1">
    <source>
        <dbReference type="EMBL" id="RDH42195.1"/>
    </source>
</evidence>
<keyword evidence="2" id="KW-1185">Reference proteome</keyword>
<reference evidence="1 2" key="1">
    <citation type="submission" date="2017-04" db="EMBL/GenBank/DDBJ databases">
        <title>Draft genome sequence of Zooshikella ganghwensis VG4 isolated from Red Sea sediments.</title>
        <authorList>
            <person name="Rehman Z."/>
            <person name="Alam I."/>
            <person name="Kamau A."/>
            <person name="Bajic V."/>
            <person name="Leiknes T."/>
        </authorList>
    </citation>
    <scope>NUCLEOTIDE SEQUENCE [LARGE SCALE GENOMIC DNA]</scope>
    <source>
        <strain evidence="1 2">VG4</strain>
    </source>
</reference>
<protein>
    <submittedName>
        <fullName evidence="1">Uncharacterized protein</fullName>
    </submittedName>
</protein>
<dbReference type="RefSeq" id="WP_094785733.1">
    <property type="nucleotide sequence ID" value="NZ_NDXW01000001.1"/>
</dbReference>
<proteinExistence type="predicted"/>